<sequence length="877" mass="99235">MECFVEKVIGAELIRNEHSSAPPLTNDNIRIDSSSTILIDPPSSPKLSSIASSLSPDISMLCQFFLHIHQSLSQQTRLALPLDPERTDIVFARLMVALVEHFVASGDLILPNTSPIEQEPFFAGLYPQISETEVTPLDTFYLHNLALLFSQIVHHPDNRHRFVPSNRLLLCGDAVESSEHIRNAVKQVKKAHSLETVRNAYYDWEEWMIMMEIVKQGVASLTDISFLQSRCFRATLLSLQTKHQHIVNPPPIEENSDSRISDHRFWAELDSAVHYTPPFVDRNEKFDISLFDETDDAKVVASLRRCYAVVKATQSTECIADVDTFRTSLISALHSTNSVIQIECSNLFFTTGVVLQIFDDPREKCFDSLRTAFRDGTLWEKIVLLKLWVGGIDFQDKRGLGLKLDESDFDFDGFLAADMSDVQLFDNVCVFLERFLFNRAASITFPGRLDFVLKFEKKYQMMSRLSGESNPFSEQKRSRHFQRPLAIFLSSVLSFYRGCNFPTAMTKLFTTDFVFSPFSSYDRLCPAFLLNHTSIAPKHLRSFFPMDLMFERHLRDDPNGFFEGWTDLSNCTPRRFLHTPYVGLHSLLLRMSGQETTQVDILKLFCCFPPPRLFDTLLSSPSLIRATRKTWTGVLSIVRDFGESIAPFGACSSLAKVFKMLAPFDLNPSQLELNLVCRVGEIVVSLHWLGIPPHFDSPLLCHLPSLAGAQRGALPTLSSHSGIPSLVAPHNIQHDVDSIRTKLSAKLSFGKAVQILCHCGRLVTSDRMTSLLSLYLSFSFLNDRHPNRSLFLVGHNAPGLVSIVFEFFYRLVHATSDVIRIELVKRGLLDRVVFAVSTSSFLDDYNKGIAVIGILLSTLRRVDQKERVSTFNFSTLF</sequence>
<accession>A0ABQ9XGF2</accession>
<name>A0ABQ9XGF2_9EUKA</name>
<organism evidence="1 2">
    <name type="scientific">Blattamonas nauphoetae</name>
    <dbReference type="NCBI Taxonomy" id="2049346"/>
    <lineage>
        <taxon>Eukaryota</taxon>
        <taxon>Metamonada</taxon>
        <taxon>Preaxostyla</taxon>
        <taxon>Oxymonadida</taxon>
        <taxon>Blattamonas</taxon>
    </lineage>
</organism>
<protein>
    <submittedName>
        <fullName evidence="1">Uncharacterized protein</fullName>
    </submittedName>
</protein>
<dbReference type="EMBL" id="JARBJD010000117">
    <property type="protein sequence ID" value="KAK2951538.1"/>
    <property type="molecule type" value="Genomic_DNA"/>
</dbReference>
<reference evidence="1 2" key="1">
    <citation type="journal article" date="2022" name="bioRxiv">
        <title>Genomics of Preaxostyla Flagellates Illuminates Evolutionary Transitions and the Path Towards Mitochondrial Loss.</title>
        <authorList>
            <person name="Novak L.V.F."/>
            <person name="Treitli S.C."/>
            <person name="Pyrih J."/>
            <person name="Halakuc P."/>
            <person name="Pipaliya S.V."/>
            <person name="Vacek V."/>
            <person name="Brzon O."/>
            <person name="Soukal P."/>
            <person name="Eme L."/>
            <person name="Dacks J.B."/>
            <person name="Karnkowska A."/>
            <person name="Elias M."/>
            <person name="Hampl V."/>
        </authorList>
    </citation>
    <scope>NUCLEOTIDE SEQUENCE [LARGE SCALE GENOMIC DNA]</scope>
    <source>
        <strain evidence="1">NAU3</strain>
        <tissue evidence="1">Gut</tissue>
    </source>
</reference>
<gene>
    <name evidence="1" type="ORF">BLNAU_13560</name>
</gene>
<evidence type="ECO:0000313" key="2">
    <source>
        <dbReference type="Proteomes" id="UP001281761"/>
    </source>
</evidence>
<keyword evidence="2" id="KW-1185">Reference proteome</keyword>
<proteinExistence type="predicted"/>
<comment type="caution">
    <text evidence="1">The sequence shown here is derived from an EMBL/GenBank/DDBJ whole genome shotgun (WGS) entry which is preliminary data.</text>
</comment>
<evidence type="ECO:0000313" key="1">
    <source>
        <dbReference type="EMBL" id="KAK2951538.1"/>
    </source>
</evidence>
<dbReference type="Proteomes" id="UP001281761">
    <property type="component" value="Unassembled WGS sequence"/>
</dbReference>